<dbReference type="InParanoid" id="A0A1X2HL59"/>
<evidence type="ECO:0000256" key="1">
    <source>
        <dbReference type="ARBA" id="ARBA00004123"/>
    </source>
</evidence>
<feature type="compositionally biased region" description="Low complexity" evidence="6">
    <location>
        <begin position="9"/>
        <end position="19"/>
    </location>
</feature>
<dbReference type="GO" id="GO:0008270">
    <property type="term" value="F:zinc ion binding"/>
    <property type="evidence" value="ECO:0007669"/>
    <property type="project" value="InterPro"/>
</dbReference>
<evidence type="ECO:0000256" key="5">
    <source>
        <dbReference type="ARBA" id="ARBA00023242"/>
    </source>
</evidence>
<dbReference type="InterPro" id="IPR036864">
    <property type="entry name" value="Zn2-C6_fun-type_DNA-bd_sf"/>
</dbReference>
<name>A0A1X2HL59_SYNRA</name>
<gene>
    <name evidence="8" type="ORF">BCR43DRAFT_128209</name>
</gene>
<dbReference type="PROSITE" id="PS50048">
    <property type="entry name" value="ZN2_CY6_FUNGAL_2"/>
    <property type="match status" value="1"/>
</dbReference>
<comment type="caution">
    <text evidence="8">The sequence shown here is derived from an EMBL/GenBank/DDBJ whole genome shotgun (WGS) entry which is preliminary data.</text>
</comment>
<dbReference type="EMBL" id="MCGN01000002">
    <property type="protein sequence ID" value="ORY99957.1"/>
    <property type="molecule type" value="Genomic_DNA"/>
</dbReference>
<dbReference type="PROSITE" id="PS00463">
    <property type="entry name" value="ZN2_CY6_FUNGAL_1"/>
    <property type="match status" value="1"/>
</dbReference>
<keyword evidence="4" id="KW-0804">Transcription</keyword>
<dbReference type="InterPro" id="IPR001138">
    <property type="entry name" value="Zn2Cys6_DnaBD"/>
</dbReference>
<evidence type="ECO:0000259" key="7">
    <source>
        <dbReference type="PROSITE" id="PS50048"/>
    </source>
</evidence>
<dbReference type="SMART" id="SM00066">
    <property type="entry name" value="GAL4"/>
    <property type="match status" value="1"/>
</dbReference>
<evidence type="ECO:0000256" key="2">
    <source>
        <dbReference type="ARBA" id="ARBA00022723"/>
    </source>
</evidence>
<dbReference type="STRING" id="13706.A0A1X2HL59"/>
<accession>A0A1X2HL59</accession>
<dbReference type="OMA" id="RIFWTVW"/>
<dbReference type="Proteomes" id="UP000242180">
    <property type="component" value="Unassembled WGS sequence"/>
</dbReference>
<dbReference type="PANTHER" id="PTHR47338:SF5">
    <property type="entry name" value="ZN(II)2CYS6 TRANSCRIPTION FACTOR (EUROFUNG)"/>
    <property type="match status" value="1"/>
</dbReference>
<dbReference type="PANTHER" id="PTHR47338">
    <property type="entry name" value="ZN(II)2CYS6 TRANSCRIPTION FACTOR (EUROFUNG)-RELATED"/>
    <property type="match status" value="1"/>
</dbReference>
<dbReference type="CDD" id="cd12148">
    <property type="entry name" value="fungal_TF_MHR"/>
    <property type="match status" value="1"/>
</dbReference>
<dbReference type="CDD" id="cd00067">
    <property type="entry name" value="GAL4"/>
    <property type="match status" value="1"/>
</dbReference>
<evidence type="ECO:0000256" key="4">
    <source>
        <dbReference type="ARBA" id="ARBA00023163"/>
    </source>
</evidence>
<keyword evidence="5" id="KW-0539">Nucleus</keyword>
<dbReference type="Gene3D" id="4.10.240.10">
    <property type="entry name" value="Zn(2)-C6 fungal-type DNA-binding domain"/>
    <property type="match status" value="1"/>
</dbReference>
<sequence length="600" mass="68083">MSNYPSPPSTDTESLSSPPSTSPPAVKRRRQRPGYACDSCRTRQIGCNRGHPTCDQCDQRRIKCVYSNDTYGRENSSRMQELQTQIQQLWSELSDLEHEKNQLLVTRKNKSPSLPPPATACLVSWAAKHGWPTHVVDGLYSIHTNITTLHDLRVFLVRALCHLHTTHMPFSPFDQPHLRPDPTDAGALCAFKCLGRFESPTKSSSQHGPCGTTQQTPRLDELMSMDIVRLLAGYEECFLPLSDHPSLLVQRYCANTLPQALLFAILAHALPHAAVYHPHLLPPHWSITKAKAAAQVLCERADLDDFEPTLIGIHHRLYLTLYHLDVGRVQRAFIQLGLLIRHCFALNLHLPNTLRTWPVEERKLAIHLFWNVWYIDSLVPLFYGQPSVMREHEIASCPLERDDPLAQMIVARQLLLAHPIADDLHAFYRLLPRKAKFETVVCHPSSPSSIWASRALHGVLLDYCQAWITFFKTEDNTPPPHVTQAAVAIMYICETWCTQPRYGFDCFFRSFLFHFISAVHVFKDNSLATASKTALVRMLTFYKTTPTFNSFGESALAKQIESTMTEYNIQADACDPQHLIQAGLGPEESPRWLLFRERGA</sequence>
<evidence type="ECO:0000313" key="8">
    <source>
        <dbReference type="EMBL" id="ORY99957.1"/>
    </source>
</evidence>
<protein>
    <recommendedName>
        <fullName evidence="7">Zn(2)-C6 fungal-type domain-containing protein</fullName>
    </recommendedName>
</protein>
<keyword evidence="9" id="KW-1185">Reference proteome</keyword>
<dbReference type="Pfam" id="PF00172">
    <property type="entry name" value="Zn_clus"/>
    <property type="match status" value="1"/>
</dbReference>
<keyword evidence="3" id="KW-0805">Transcription regulation</keyword>
<dbReference type="SUPFAM" id="SSF57701">
    <property type="entry name" value="Zn2/Cys6 DNA-binding domain"/>
    <property type="match status" value="1"/>
</dbReference>
<proteinExistence type="predicted"/>
<evidence type="ECO:0000256" key="3">
    <source>
        <dbReference type="ARBA" id="ARBA00023015"/>
    </source>
</evidence>
<evidence type="ECO:0000313" key="9">
    <source>
        <dbReference type="Proteomes" id="UP000242180"/>
    </source>
</evidence>
<feature type="domain" description="Zn(2)-C6 fungal-type" evidence="7">
    <location>
        <begin position="36"/>
        <end position="66"/>
    </location>
</feature>
<reference evidence="8 9" key="1">
    <citation type="submission" date="2016-07" db="EMBL/GenBank/DDBJ databases">
        <title>Pervasive Adenine N6-methylation of Active Genes in Fungi.</title>
        <authorList>
            <consortium name="DOE Joint Genome Institute"/>
            <person name="Mondo S.J."/>
            <person name="Dannebaum R.O."/>
            <person name="Kuo R.C."/>
            <person name="Labutti K."/>
            <person name="Haridas S."/>
            <person name="Kuo A."/>
            <person name="Salamov A."/>
            <person name="Ahrendt S.R."/>
            <person name="Lipzen A."/>
            <person name="Sullivan W."/>
            <person name="Andreopoulos W.B."/>
            <person name="Clum A."/>
            <person name="Lindquist E."/>
            <person name="Daum C."/>
            <person name="Ramamoorthy G.K."/>
            <person name="Gryganskyi A."/>
            <person name="Culley D."/>
            <person name="Magnuson J.K."/>
            <person name="James T.Y."/>
            <person name="O'Malley M.A."/>
            <person name="Stajich J.E."/>
            <person name="Spatafora J.W."/>
            <person name="Visel A."/>
            <person name="Grigoriev I.V."/>
        </authorList>
    </citation>
    <scope>NUCLEOTIDE SEQUENCE [LARGE SCALE GENOMIC DNA]</scope>
    <source>
        <strain evidence="8 9">NRRL 2496</strain>
    </source>
</reference>
<feature type="region of interest" description="Disordered" evidence="6">
    <location>
        <begin position="1"/>
        <end position="33"/>
    </location>
</feature>
<keyword evidence="2" id="KW-0479">Metal-binding</keyword>
<comment type="subcellular location">
    <subcellularLocation>
        <location evidence="1">Nucleus</location>
    </subcellularLocation>
</comment>
<dbReference type="GO" id="GO:0000981">
    <property type="term" value="F:DNA-binding transcription factor activity, RNA polymerase II-specific"/>
    <property type="evidence" value="ECO:0007669"/>
    <property type="project" value="InterPro"/>
</dbReference>
<dbReference type="GO" id="GO:0005634">
    <property type="term" value="C:nucleus"/>
    <property type="evidence" value="ECO:0007669"/>
    <property type="project" value="UniProtKB-SubCell"/>
</dbReference>
<dbReference type="OrthoDB" id="2399539at2759"/>
<dbReference type="InterPro" id="IPR050815">
    <property type="entry name" value="TF_fung"/>
</dbReference>
<dbReference type="AlphaFoldDB" id="A0A1X2HL59"/>
<evidence type="ECO:0000256" key="6">
    <source>
        <dbReference type="SAM" id="MobiDB-lite"/>
    </source>
</evidence>
<organism evidence="8 9">
    <name type="scientific">Syncephalastrum racemosum</name>
    <name type="common">Filamentous fungus</name>
    <dbReference type="NCBI Taxonomy" id="13706"/>
    <lineage>
        <taxon>Eukaryota</taxon>
        <taxon>Fungi</taxon>
        <taxon>Fungi incertae sedis</taxon>
        <taxon>Mucoromycota</taxon>
        <taxon>Mucoromycotina</taxon>
        <taxon>Mucoromycetes</taxon>
        <taxon>Mucorales</taxon>
        <taxon>Syncephalastraceae</taxon>
        <taxon>Syncephalastrum</taxon>
    </lineage>
</organism>